<dbReference type="PROSITE" id="PS00687">
    <property type="entry name" value="ALDEHYDE_DEHYDR_GLU"/>
    <property type="match status" value="1"/>
</dbReference>
<comment type="similarity">
    <text evidence="1 7">Belongs to the aldehyde dehydrogenase family.</text>
</comment>
<evidence type="ECO:0000256" key="5">
    <source>
        <dbReference type="ARBA" id="ARBA00049194"/>
    </source>
</evidence>
<feature type="active site" evidence="6">
    <location>
        <position position="257"/>
    </location>
</feature>
<comment type="caution">
    <text evidence="9">The sequence shown here is derived from an EMBL/GenBank/DDBJ whole genome shotgun (WGS) entry which is preliminary data.</text>
</comment>
<dbReference type="FunFam" id="3.40.309.10:FF:000012">
    <property type="entry name" value="Betaine aldehyde dehydrogenase"/>
    <property type="match status" value="1"/>
</dbReference>
<comment type="catalytic activity">
    <reaction evidence="5">
        <text>an aldehyde + NAD(+) + H2O = a carboxylate + NADH + 2 H(+)</text>
        <dbReference type="Rhea" id="RHEA:16185"/>
        <dbReference type="ChEBI" id="CHEBI:15377"/>
        <dbReference type="ChEBI" id="CHEBI:15378"/>
        <dbReference type="ChEBI" id="CHEBI:17478"/>
        <dbReference type="ChEBI" id="CHEBI:29067"/>
        <dbReference type="ChEBI" id="CHEBI:57540"/>
        <dbReference type="ChEBI" id="CHEBI:57945"/>
        <dbReference type="EC" id="1.2.1.3"/>
    </reaction>
</comment>
<feature type="domain" description="Aldehyde dehydrogenase" evidence="8">
    <location>
        <begin position="24"/>
        <end position="485"/>
    </location>
</feature>
<evidence type="ECO:0000256" key="3">
    <source>
        <dbReference type="ARBA" id="ARBA00023027"/>
    </source>
</evidence>
<keyword evidence="2 7" id="KW-0560">Oxidoreductase</keyword>
<dbReference type="InterPro" id="IPR016162">
    <property type="entry name" value="Ald_DH_N"/>
</dbReference>
<dbReference type="PANTHER" id="PTHR11699">
    <property type="entry name" value="ALDEHYDE DEHYDROGENASE-RELATED"/>
    <property type="match status" value="1"/>
</dbReference>
<dbReference type="Gene3D" id="3.40.309.10">
    <property type="entry name" value="Aldehyde Dehydrogenase, Chain A, domain 2"/>
    <property type="match status" value="1"/>
</dbReference>
<dbReference type="SUPFAM" id="SSF53720">
    <property type="entry name" value="ALDH-like"/>
    <property type="match status" value="1"/>
</dbReference>
<evidence type="ECO:0000259" key="8">
    <source>
        <dbReference type="Pfam" id="PF00171"/>
    </source>
</evidence>
<keyword evidence="10" id="KW-1185">Reference proteome</keyword>
<evidence type="ECO:0000256" key="4">
    <source>
        <dbReference type="ARBA" id="ARBA00024226"/>
    </source>
</evidence>
<name>A0A4Z1B7V9_9STAP</name>
<dbReference type="RefSeq" id="WP_126565505.1">
    <property type="nucleotide sequence ID" value="NZ_BMCY01000002.1"/>
</dbReference>
<evidence type="ECO:0000313" key="10">
    <source>
        <dbReference type="Proteomes" id="UP000297459"/>
    </source>
</evidence>
<proteinExistence type="inferred from homology"/>
<dbReference type="Gene3D" id="3.40.605.10">
    <property type="entry name" value="Aldehyde Dehydrogenase, Chain A, domain 1"/>
    <property type="match status" value="1"/>
</dbReference>
<accession>A0A4Z1B7V9</accession>
<dbReference type="PROSITE" id="PS00070">
    <property type="entry name" value="ALDEHYDE_DEHYDR_CYS"/>
    <property type="match status" value="1"/>
</dbReference>
<dbReference type="InterPro" id="IPR015590">
    <property type="entry name" value="Aldehyde_DH_dom"/>
</dbReference>
<dbReference type="InterPro" id="IPR029510">
    <property type="entry name" value="Ald_DH_CS_GLU"/>
</dbReference>
<dbReference type="GO" id="GO:0004029">
    <property type="term" value="F:aldehyde dehydrogenase (NAD+) activity"/>
    <property type="evidence" value="ECO:0007669"/>
    <property type="project" value="UniProtKB-EC"/>
</dbReference>
<evidence type="ECO:0000256" key="1">
    <source>
        <dbReference type="ARBA" id="ARBA00009986"/>
    </source>
</evidence>
<dbReference type="Pfam" id="PF00171">
    <property type="entry name" value="Aldedh"/>
    <property type="match status" value="1"/>
</dbReference>
<gene>
    <name evidence="9" type="ORF">E2558_06110</name>
</gene>
<organism evidence="9 10">
    <name type="scientific">Staphylococcus pragensis</name>
    <dbReference type="NCBI Taxonomy" id="1611836"/>
    <lineage>
        <taxon>Bacteria</taxon>
        <taxon>Bacillati</taxon>
        <taxon>Bacillota</taxon>
        <taxon>Bacilli</taxon>
        <taxon>Bacillales</taxon>
        <taxon>Staphylococcaceae</taxon>
        <taxon>Staphylococcus</taxon>
    </lineage>
</organism>
<evidence type="ECO:0000256" key="6">
    <source>
        <dbReference type="PROSITE-ProRule" id="PRU10007"/>
    </source>
</evidence>
<dbReference type="FunFam" id="3.40.605.10:FF:000007">
    <property type="entry name" value="NAD/NADP-dependent betaine aldehyde dehydrogenase"/>
    <property type="match status" value="1"/>
</dbReference>
<sequence>MAKVNVRDFIDEKYDLFINGEFQPSESGETLTVTNPANGEDLAEVAKANKADVDKAVQAAHDAFDSWSKISKEERADYLLEISRRIHEKAEHFATIESLQNGKPYRETSTIDIPQAANQYKYFASVLTTDEGTVNELDENTMSLVVNEPVGVVGAVVAWNFPFLLASWKLGPALAAGNTIVIQPSSSTPLSLIELAKIFQDVLPKGVVNIVTGKGSESGDAIFNHEGVDKLSFTGSTDVGYGVAKAGAERIVPTTLELGGKSANIIFDDANLDQVVEGVQLGILFNQGEVCSAGSRLLVQSSIYDTVMPKLKEAFENIKVCDPFDEDAKMSAQTGPEQLEKIESYVKLAEEDSNANILTGGHRITDNGLDKGYYFEPTIIELKDNSHQLAQEEIFGPVLVVEKFEDEEEAVKIANDSEYGLAGGIFTTNINSALNVAKAMRTGRIWINTYNQIPAGAPFGGYKKSGIGREVYKDAIKNYQQVKNIFIDTSNQTKGLY</sequence>
<dbReference type="InterPro" id="IPR016160">
    <property type="entry name" value="Ald_DH_CS_CYS"/>
</dbReference>
<dbReference type="EMBL" id="SRPJ01000002">
    <property type="protein sequence ID" value="TGN27416.1"/>
    <property type="molecule type" value="Genomic_DNA"/>
</dbReference>
<dbReference type="InterPro" id="IPR016161">
    <property type="entry name" value="Ald_DH/histidinol_DH"/>
</dbReference>
<dbReference type="AlphaFoldDB" id="A0A4Z1B7V9"/>
<evidence type="ECO:0000256" key="2">
    <source>
        <dbReference type="ARBA" id="ARBA00023002"/>
    </source>
</evidence>
<dbReference type="InterPro" id="IPR016163">
    <property type="entry name" value="Ald_DH_C"/>
</dbReference>
<protein>
    <recommendedName>
        <fullName evidence="4">aldehyde dehydrogenase (NAD(+))</fullName>
        <ecNumber evidence="4">1.2.1.3</ecNumber>
    </recommendedName>
</protein>
<dbReference type="Proteomes" id="UP000297459">
    <property type="component" value="Unassembled WGS sequence"/>
</dbReference>
<dbReference type="EC" id="1.2.1.3" evidence="4"/>
<keyword evidence="3" id="KW-0520">NAD</keyword>
<evidence type="ECO:0000313" key="9">
    <source>
        <dbReference type="EMBL" id="TGN27416.1"/>
    </source>
</evidence>
<evidence type="ECO:0000256" key="7">
    <source>
        <dbReference type="RuleBase" id="RU003345"/>
    </source>
</evidence>
<reference evidence="9 10" key="1">
    <citation type="submission" date="2019-04" db="EMBL/GenBank/DDBJ databases">
        <title>Genomic characterization of Staphylococcus petrasii strains.</title>
        <authorList>
            <person name="Vrbovska V."/>
            <person name="Kovarovic V."/>
            <person name="Maslanova I."/>
            <person name="Indrakova A."/>
            <person name="Petras P."/>
            <person name="Sedo O."/>
            <person name="Svec P."/>
            <person name="Fisarova L."/>
            <person name="Sedlacek I."/>
            <person name="Doskar J."/>
            <person name="Pantucek R."/>
        </authorList>
    </citation>
    <scope>NUCLEOTIDE SEQUENCE [LARGE SCALE GENOMIC DNA]</scope>
    <source>
        <strain evidence="9 10">CCM 8529</strain>
    </source>
</reference>